<keyword evidence="2" id="KW-1185">Reference proteome</keyword>
<dbReference type="RefSeq" id="WP_148309698.1">
    <property type="nucleotide sequence ID" value="NZ_CP007155.1"/>
</dbReference>
<dbReference type="HOGENOM" id="CLU_1560941_0_0_11"/>
<sequence>MTTPIVKKPPRYDPVAYIREALSPIAKQLAQDVDDLVWVYIEAISTDPQVHFQPLAVAAAKAELHKEFSLTVVPGVLSLRIAVDIDTGANWKASLTVTPTVFGFGLTPSSISLSSEQKEITIHPSIAVAGVDLTLGLYGSNLCFGVSGRAWYWAFGKHYKSFDAKDLFCIL</sequence>
<reference evidence="1 2" key="1">
    <citation type="journal article" date="2014" name="BMC Genomics">
        <title>Complete genome sequence of producer of the glycopeptide antibiotic Aculeximycin Kutzneria albida DSM 43870T, a representative of minor genus of Pseudonocardiaceae.</title>
        <authorList>
            <person name="Rebets Y."/>
            <person name="Tokovenko B."/>
            <person name="Lushchyk I."/>
            <person name="Ruckert C."/>
            <person name="Zaburannyi N."/>
            <person name="Bechthold A."/>
            <person name="Kalinowski J."/>
            <person name="Luzhetskyy A."/>
        </authorList>
    </citation>
    <scope>NUCLEOTIDE SEQUENCE [LARGE SCALE GENOMIC DNA]</scope>
    <source>
        <strain evidence="1">DSM 43870</strain>
    </source>
</reference>
<dbReference type="EMBL" id="CP007155">
    <property type="protein sequence ID" value="AHH99127.1"/>
    <property type="molecule type" value="Genomic_DNA"/>
</dbReference>
<evidence type="ECO:0000313" key="1">
    <source>
        <dbReference type="EMBL" id="AHH99127.1"/>
    </source>
</evidence>
<organism evidence="1 2">
    <name type="scientific">Kutzneria albida DSM 43870</name>
    <dbReference type="NCBI Taxonomy" id="1449976"/>
    <lineage>
        <taxon>Bacteria</taxon>
        <taxon>Bacillati</taxon>
        <taxon>Actinomycetota</taxon>
        <taxon>Actinomycetes</taxon>
        <taxon>Pseudonocardiales</taxon>
        <taxon>Pseudonocardiaceae</taxon>
        <taxon>Kutzneria</taxon>
    </lineage>
</organism>
<dbReference type="AlphaFoldDB" id="W5WE90"/>
<gene>
    <name evidence="1" type="ORF">KALB_5766</name>
</gene>
<dbReference type="Proteomes" id="UP000019225">
    <property type="component" value="Chromosome"/>
</dbReference>
<name>W5WE90_9PSEU</name>
<dbReference type="eggNOG" id="ENOG503223S">
    <property type="taxonomic scope" value="Bacteria"/>
</dbReference>
<dbReference type="KEGG" id="kal:KALB_5766"/>
<evidence type="ECO:0000313" key="2">
    <source>
        <dbReference type="Proteomes" id="UP000019225"/>
    </source>
</evidence>
<protein>
    <submittedName>
        <fullName evidence="1">Uncharacterized protein</fullName>
    </submittedName>
</protein>
<accession>W5WE90</accession>
<proteinExistence type="predicted"/>
<dbReference type="OrthoDB" id="4164256at2"/>